<evidence type="ECO:0000256" key="1">
    <source>
        <dbReference type="ARBA" id="ARBA00001974"/>
    </source>
</evidence>
<dbReference type="PANTHER" id="PTHR43557:SF2">
    <property type="entry name" value="RIESKE DOMAIN-CONTAINING PROTEIN-RELATED"/>
    <property type="match status" value="1"/>
</dbReference>
<evidence type="ECO:0000256" key="4">
    <source>
        <dbReference type="ARBA" id="ARBA00023002"/>
    </source>
</evidence>
<evidence type="ECO:0000256" key="2">
    <source>
        <dbReference type="ARBA" id="ARBA00022630"/>
    </source>
</evidence>
<dbReference type="PRINTS" id="PR00368">
    <property type="entry name" value="FADPNR"/>
</dbReference>
<keyword evidence="8" id="KW-1185">Reference proteome</keyword>
<dbReference type="PRINTS" id="PR00411">
    <property type="entry name" value="PNDRDTASEI"/>
</dbReference>
<name>A0ABT3NZH7_9PROT</name>
<sequence>MRTLIIGAGQAGRRTAELLRGLDAEREILLLGEETEPPYDRPPLSKEILLGEERPRGLMQRDAKAYADQRIALRLGERVARVDLKSSRVETEAGLHIPYDSLVIATGARARSLLVPGANDPRILTLRSMADARALRAQLRPGLRLAVAGAGLIGLEVAAAAIQCDCMVTVIEMGERAMARCVPKEVSDQIEGWHRAAGVALEFGCRLAVVNPEKDALRLATSRGEFEADLLLVAVGAVPNSELAYEAGLAVDDGILVDASGRSSHPTVFAAGEVARIRQSCGRHVRFETWQVAQHQPSAVASALCGIDKPYSELPWHWTDQYKHNVQILGAHDAGLEWLCREDGGRLAYLGVDSEGRVRGAILIDNGRETTPVKRIIASGTAMSRGVLRDPATPLRQLC</sequence>
<accession>A0ABT3NZH7</accession>
<keyword evidence="4" id="KW-0560">Oxidoreductase</keyword>
<keyword evidence="3" id="KW-0274">FAD</keyword>
<dbReference type="Gene3D" id="3.50.50.60">
    <property type="entry name" value="FAD/NAD(P)-binding domain"/>
    <property type="match status" value="2"/>
</dbReference>
<dbReference type="Pfam" id="PF14759">
    <property type="entry name" value="Reductase_C"/>
    <property type="match status" value="1"/>
</dbReference>
<evidence type="ECO:0000259" key="5">
    <source>
        <dbReference type="Pfam" id="PF07992"/>
    </source>
</evidence>
<comment type="cofactor">
    <cofactor evidence="1">
        <name>FAD</name>
        <dbReference type="ChEBI" id="CHEBI:57692"/>
    </cofactor>
</comment>
<dbReference type="SUPFAM" id="SSF55424">
    <property type="entry name" value="FAD/NAD-linked reductases, dimerisation (C-terminal) domain"/>
    <property type="match status" value="1"/>
</dbReference>
<dbReference type="RefSeq" id="WP_301591763.1">
    <property type="nucleotide sequence ID" value="NZ_JAPFQI010000018.1"/>
</dbReference>
<proteinExistence type="predicted"/>
<evidence type="ECO:0000313" key="7">
    <source>
        <dbReference type="EMBL" id="MCW8087554.1"/>
    </source>
</evidence>
<dbReference type="InterPro" id="IPR016156">
    <property type="entry name" value="FAD/NAD-linked_Rdtase_dimer_sf"/>
</dbReference>
<reference evidence="7 8" key="1">
    <citation type="submission" date="2022-10" db="EMBL/GenBank/DDBJ databases">
        <title>Roseococcus glaciei nov., sp. nov., isolated from glacier.</title>
        <authorList>
            <person name="Liu Q."/>
            <person name="Xin Y.-H."/>
        </authorList>
    </citation>
    <scope>NUCLEOTIDE SEQUENCE [LARGE SCALE GENOMIC DNA]</scope>
    <source>
        <strain evidence="7 8">MDT2-1-1</strain>
    </source>
</reference>
<dbReference type="SUPFAM" id="SSF51905">
    <property type="entry name" value="FAD/NAD(P)-binding domain"/>
    <property type="match status" value="2"/>
</dbReference>
<comment type="caution">
    <text evidence="7">The sequence shown here is derived from an EMBL/GenBank/DDBJ whole genome shotgun (WGS) entry which is preliminary data.</text>
</comment>
<dbReference type="Pfam" id="PF07992">
    <property type="entry name" value="Pyr_redox_2"/>
    <property type="match status" value="1"/>
</dbReference>
<evidence type="ECO:0000259" key="6">
    <source>
        <dbReference type="Pfam" id="PF14759"/>
    </source>
</evidence>
<protein>
    <submittedName>
        <fullName evidence="7">FAD-dependent oxidoreductase</fullName>
    </submittedName>
</protein>
<dbReference type="EMBL" id="JAPFQI010000018">
    <property type="protein sequence ID" value="MCW8087554.1"/>
    <property type="molecule type" value="Genomic_DNA"/>
</dbReference>
<keyword evidence="2" id="KW-0285">Flavoprotein</keyword>
<dbReference type="InterPro" id="IPR023753">
    <property type="entry name" value="FAD/NAD-binding_dom"/>
</dbReference>
<dbReference type="InterPro" id="IPR050446">
    <property type="entry name" value="FAD-oxidoreductase/Apoptosis"/>
</dbReference>
<feature type="domain" description="Reductase C-terminal" evidence="6">
    <location>
        <begin position="316"/>
        <end position="398"/>
    </location>
</feature>
<evidence type="ECO:0000313" key="8">
    <source>
        <dbReference type="Proteomes" id="UP001526430"/>
    </source>
</evidence>
<dbReference type="PANTHER" id="PTHR43557">
    <property type="entry name" value="APOPTOSIS-INDUCING FACTOR 1"/>
    <property type="match status" value="1"/>
</dbReference>
<organism evidence="7 8">
    <name type="scientific">Sabulicella glaciei</name>
    <dbReference type="NCBI Taxonomy" id="2984948"/>
    <lineage>
        <taxon>Bacteria</taxon>
        <taxon>Pseudomonadati</taxon>
        <taxon>Pseudomonadota</taxon>
        <taxon>Alphaproteobacteria</taxon>
        <taxon>Acetobacterales</taxon>
        <taxon>Acetobacteraceae</taxon>
        <taxon>Sabulicella</taxon>
    </lineage>
</organism>
<evidence type="ECO:0000256" key="3">
    <source>
        <dbReference type="ARBA" id="ARBA00022827"/>
    </source>
</evidence>
<feature type="domain" description="FAD/NAD(P)-binding" evidence="5">
    <location>
        <begin position="2"/>
        <end position="296"/>
    </location>
</feature>
<dbReference type="Proteomes" id="UP001526430">
    <property type="component" value="Unassembled WGS sequence"/>
</dbReference>
<dbReference type="InterPro" id="IPR028202">
    <property type="entry name" value="Reductase_C"/>
</dbReference>
<gene>
    <name evidence="7" type="ORF">OF850_18165</name>
</gene>
<dbReference type="Gene3D" id="3.30.390.30">
    <property type="match status" value="1"/>
</dbReference>
<dbReference type="InterPro" id="IPR036188">
    <property type="entry name" value="FAD/NAD-bd_sf"/>
</dbReference>